<accession>A0ABV8F6K7</accession>
<comment type="caution">
    <text evidence="2">The sequence shown here is derived from an EMBL/GenBank/DDBJ whole genome shotgun (WGS) entry which is preliminary data.</text>
</comment>
<dbReference type="Pfam" id="PF13649">
    <property type="entry name" value="Methyltransf_25"/>
    <property type="match status" value="1"/>
</dbReference>
<dbReference type="EC" id="2.1.1.-" evidence="2"/>
<dbReference type="CDD" id="cd02440">
    <property type="entry name" value="AdoMet_MTases"/>
    <property type="match status" value="1"/>
</dbReference>
<organism evidence="2 3">
    <name type="scientific">Streptosporangium jomthongense</name>
    <dbReference type="NCBI Taxonomy" id="1193683"/>
    <lineage>
        <taxon>Bacteria</taxon>
        <taxon>Bacillati</taxon>
        <taxon>Actinomycetota</taxon>
        <taxon>Actinomycetes</taxon>
        <taxon>Streptosporangiales</taxon>
        <taxon>Streptosporangiaceae</taxon>
        <taxon>Streptosporangium</taxon>
    </lineage>
</organism>
<keyword evidence="2" id="KW-0489">Methyltransferase</keyword>
<feature type="domain" description="Methyltransferase" evidence="1">
    <location>
        <begin position="64"/>
        <end position="148"/>
    </location>
</feature>
<sequence>MDERWRADLALWAIPDEIAAKARTDPWGHSPARFAERTERALAEPQGPTLDRVAEALPPGGVLLDVGAGTGAAGLPLAGRMGELVAVDTSPGMLAELESRAAALGVPLRIVTGRWPDVAPVTPVADVAVCAHVVYNVPDLAAFLTELSGHARLRVVVELTERHPMTWLNPLWAHFHGIVRPDRPTVHDVIAVAEALGHRVRHEARLAPLSRFATPEGLAESACRRLCLDPGRADEVVAAAIRLDMWPLPRERWFTLWWDTGIGPTSEALPG</sequence>
<dbReference type="InterPro" id="IPR029063">
    <property type="entry name" value="SAM-dependent_MTases_sf"/>
</dbReference>
<dbReference type="Proteomes" id="UP001595698">
    <property type="component" value="Unassembled WGS sequence"/>
</dbReference>
<proteinExistence type="predicted"/>
<keyword evidence="3" id="KW-1185">Reference proteome</keyword>
<reference evidence="3" key="1">
    <citation type="journal article" date="2019" name="Int. J. Syst. Evol. Microbiol.">
        <title>The Global Catalogue of Microorganisms (GCM) 10K type strain sequencing project: providing services to taxonomists for standard genome sequencing and annotation.</title>
        <authorList>
            <consortium name="The Broad Institute Genomics Platform"/>
            <consortium name="The Broad Institute Genome Sequencing Center for Infectious Disease"/>
            <person name="Wu L."/>
            <person name="Ma J."/>
        </authorList>
    </citation>
    <scope>NUCLEOTIDE SEQUENCE [LARGE SCALE GENOMIC DNA]</scope>
    <source>
        <strain evidence="3">TBRC 7912</strain>
    </source>
</reference>
<dbReference type="SUPFAM" id="SSF53335">
    <property type="entry name" value="S-adenosyl-L-methionine-dependent methyltransferases"/>
    <property type="match status" value="1"/>
</dbReference>
<dbReference type="InterPro" id="IPR041698">
    <property type="entry name" value="Methyltransf_25"/>
</dbReference>
<dbReference type="GO" id="GO:0008168">
    <property type="term" value="F:methyltransferase activity"/>
    <property type="evidence" value="ECO:0007669"/>
    <property type="project" value="UniProtKB-KW"/>
</dbReference>
<dbReference type="GO" id="GO:0032259">
    <property type="term" value="P:methylation"/>
    <property type="evidence" value="ECO:0007669"/>
    <property type="project" value="UniProtKB-KW"/>
</dbReference>
<name>A0ABV8F6K7_9ACTN</name>
<evidence type="ECO:0000313" key="3">
    <source>
        <dbReference type="Proteomes" id="UP001595698"/>
    </source>
</evidence>
<keyword evidence="2" id="KW-0808">Transferase</keyword>
<gene>
    <name evidence="2" type="ORF">ACFOYY_22455</name>
</gene>
<evidence type="ECO:0000313" key="2">
    <source>
        <dbReference type="EMBL" id="MFC3982913.1"/>
    </source>
</evidence>
<dbReference type="Gene3D" id="3.40.50.150">
    <property type="entry name" value="Vaccinia Virus protein VP39"/>
    <property type="match status" value="1"/>
</dbReference>
<dbReference type="EMBL" id="JBHSBC010000022">
    <property type="protein sequence ID" value="MFC3982913.1"/>
    <property type="molecule type" value="Genomic_DNA"/>
</dbReference>
<protein>
    <submittedName>
        <fullName evidence="2">Class I SAM-dependent methyltransferase</fullName>
        <ecNumber evidence="2">2.1.1.-</ecNumber>
    </submittedName>
</protein>
<evidence type="ECO:0000259" key="1">
    <source>
        <dbReference type="Pfam" id="PF13649"/>
    </source>
</evidence>
<dbReference type="RefSeq" id="WP_352015223.1">
    <property type="nucleotide sequence ID" value="NZ_JBHSBC010000022.1"/>
</dbReference>